<keyword evidence="5 9" id="KW-0735">Signal-anchor</keyword>
<dbReference type="AlphaFoldDB" id="A0A917XUA9"/>
<feature type="domain" description="Cell envelope-related transcriptional attenuator" evidence="11">
    <location>
        <begin position="90"/>
        <end position="231"/>
    </location>
</feature>
<dbReference type="Pfam" id="PF03816">
    <property type="entry name" value="LytR_cpsA_psr"/>
    <property type="match status" value="1"/>
</dbReference>
<accession>A0A917XUA9</accession>
<dbReference type="InterPro" id="IPR023734">
    <property type="entry name" value="TagU"/>
</dbReference>
<dbReference type="GO" id="GO:0070726">
    <property type="term" value="P:cell wall assembly"/>
    <property type="evidence" value="ECO:0007669"/>
    <property type="project" value="UniProtKB-UniRule"/>
</dbReference>
<evidence type="ECO:0000313" key="12">
    <source>
        <dbReference type="EMBL" id="GGN53557.1"/>
    </source>
</evidence>
<dbReference type="Gene3D" id="3.40.630.190">
    <property type="entry name" value="LCP protein"/>
    <property type="match status" value="1"/>
</dbReference>
<keyword evidence="4 9" id="KW-0812">Transmembrane</keyword>
<sequence>MARMQRSSGKKRRKWPYWVGGILLLFILIIGGGAFYVYSQLGSAVNTMHTPLARDEDPERQKELKGLLDEKDSINMLLLGVDERPGDRGRSDTMILMSLNPKTDSMIMLSIPRDTYVNIPGRGMDKINHAYAFGGVELAVQTVEETFDIPVHVYSRVNMEGFKQGIDAIGGVTVNNNQSFSQGGSDFSEGAIHLNGEQALDYIRMRKQDPRGDMGRNNRQRAVVAAAMEKGASFSNITKFGEILDILGGNVQTDLDMKKIQKLFTGYLGTRHNIETLEIEGSGSTINGVWYYVVPDSEFDRINSEIRNHMES</sequence>
<feature type="topological domain" description="Cytoplasmic" evidence="9">
    <location>
        <begin position="1"/>
        <end position="14"/>
    </location>
</feature>
<dbReference type="EC" id="2.7.8.-" evidence="9"/>
<reference evidence="12" key="1">
    <citation type="journal article" date="2014" name="Int. J. Syst. Evol. Microbiol.">
        <title>Complete genome sequence of Corynebacterium casei LMG S-19264T (=DSM 44701T), isolated from a smear-ripened cheese.</title>
        <authorList>
            <consortium name="US DOE Joint Genome Institute (JGI-PGF)"/>
            <person name="Walter F."/>
            <person name="Albersmeier A."/>
            <person name="Kalinowski J."/>
            <person name="Ruckert C."/>
        </authorList>
    </citation>
    <scope>NUCLEOTIDE SEQUENCE</scope>
    <source>
        <strain evidence="12">JCM 17251</strain>
    </source>
</reference>
<evidence type="ECO:0000256" key="6">
    <source>
        <dbReference type="ARBA" id="ARBA00022989"/>
    </source>
</evidence>
<comment type="pathway">
    <text evidence="9">Cell wall biogenesis.</text>
</comment>
<dbReference type="NCBIfam" id="TIGR00350">
    <property type="entry name" value="lytR_cpsA_psr"/>
    <property type="match status" value="1"/>
</dbReference>
<reference evidence="12" key="2">
    <citation type="submission" date="2020-09" db="EMBL/GenBank/DDBJ databases">
        <authorList>
            <person name="Sun Q."/>
            <person name="Ohkuma M."/>
        </authorList>
    </citation>
    <scope>NUCLEOTIDE SEQUENCE</scope>
    <source>
        <strain evidence="12">JCM 17251</strain>
    </source>
</reference>
<keyword evidence="3 9" id="KW-0808">Transferase</keyword>
<name>A0A917XUA9_9BACI</name>
<dbReference type="HAMAP" id="MF_01140">
    <property type="entry name" value="TagU_transferase"/>
    <property type="match status" value="1"/>
</dbReference>
<dbReference type="PANTHER" id="PTHR33392">
    <property type="entry name" value="POLYISOPRENYL-TEICHOIC ACID--PEPTIDOGLYCAN TEICHOIC ACID TRANSFERASE TAGU"/>
    <property type="match status" value="1"/>
</dbReference>
<comment type="function">
    <text evidence="9">May catalyze the final step in cell wall teichoic acid biosynthesis, the transfer of the anionic cell wall polymers (APs) from their lipid-linked precursor to the cell wall peptidoglycan (PG).</text>
</comment>
<dbReference type="GO" id="GO:0016780">
    <property type="term" value="F:phosphotransferase activity, for other substituted phosphate groups"/>
    <property type="evidence" value="ECO:0007669"/>
    <property type="project" value="UniProtKB-UniRule"/>
</dbReference>
<protein>
    <recommendedName>
        <fullName evidence="9">Polyisoprenyl-teichoic acid--peptidoglycan teichoic acid transferase TagU</fullName>
        <ecNumber evidence="9">2.7.8.-</ecNumber>
    </recommendedName>
</protein>
<proteinExistence type="inferred from homology"/>
<dbReference type="PANTHER" id="PTHR33392:SF6">
    <property type="entry name" value="POLYISOPRENYL-TEICHOIC ACID--PEPTIDOGLYCAN TEICHOIC ACID TRANSFERASE TAGU"/>
    <property type="match status" value="1"/>
</dbReference>
<gene>
    <name evidence="12" type="primary">lytR</name>
    <name evidence="9" type="synonym">tagU</name>
    <name evidence="12" type="ORF">GCM10007971_10140</name>
</gene>
<keyword evidence="8 9" id="KW-0961">Cell wall biogenesis/degradation</keyword>
<evidence type="ECO:0000256" key="5">
    <source>
        <dbReference type="ARBA" id="ARBA00022968"/>
    </source>
</evidence>
<evidence type="ECO:0000256" key="7">
    <source>
        <dbReference type="ARBA" id="ARBA00023136"/>
    </source>
</evidence>
<evidence type="ECO:0000256" key="9">
    <source>
        <dbReference type="HAMAP-Rule" id="MF_01140"/>
    </source>
</evidence>
<keyword evidence="6 9" id="KW-1133">Transmembrane helix</keyword>
<feature type="topological domain" description="Extracellular" evidence="9">
    <location>
        <begin position="36"/>
        <end position="312"/>
    </location>
</feature>
<feature type="transmembrane region" description="Helical" evidence="10">
    <location>
        <begin position="15"/>
        <end position="38"/>
    </location>
</feature>
<comment type="caution">
    <text evidence="12">The sequence shown here is derived from an EMBL/GenBank/DDBJ whole genome shotgun (WGS) entry which is preliminary data.</text>
</comment>
<evidence type="ECO:0000256" key="2">
    <source>
        <dbReference type="ARBA" id="ARBA00022475"/>
    </source>
</evidence>
<evidence type="ECO:0000256" key="1">
    <source>
        <dbReference type="ARBA" id="ARBA00006068"/>
    </source>
</evidence>
<evidence type="ECO:0000259" key="11">
    <source>
        <dbReference type="Pfam" id="PF03816"/>
    </source>
</evidence>
<comment type="similarity">
    <text evidence="1 9">Belongs to the LytR/CpsA/Psr (LCP) family.</text>
</comment>
<keyword evidence="7 9" id="KW-0472">Membrane</keyword>
<keyword evidence="13" id="KW-1185">Reference proteome</keyword>
<evidence type="ECO:0000256" key="10">
    <source>
        <dbReference type="SAM" id="Phobius"/>
    </source>
</evidence>
<dbReference type="GO" id="GO:0005886">
    <property type="term" value="C:plasma membrane"/>
    <property type="evidence" value="ECO:0007669"/>
    <property type="project" value="UniProtKB-SubCell"/>
</dbReference>
<dbReference type="EMBL" id="BMOS01000005">
    <property type="protein sequence ID" value="GGN53557.1"/>
    <property type="molecule type" value="Genomic_DNA"/>
</dbReference>
<evidence type="ECO:0000313" key="13">
    <source>
        <dbReference type="Proteomes" id="UP000624041"/>
    </source>
</evidence>
<comment type="subcellular location">
    <subcellularLocation>
        <location evidence="9">Cell membrane</location>
        <topology evidence="9">Single-pass type II membrane protein</topology>
    </subcellularLocation>
</comment>
<dbReference type="InterPro" id="IPR004474">
    <property type="entry name" value="LytR_CpsA_psr"/>
</dbReference>
<keyword evidence="2 9" id="KW-1003">Cell membrane</keyword>
<dbReference type="Proteomes" id="UP000624041">
    <property type="component" value="Unassembled WGS sequence"/>
</dbReference>
<evidence type="ECO:0000256" key="8">
    <source>
        <dbReference type="ARBA" id="ARBA00023316"/>
    </source>
</evidence>
<dbReference type="InterPro" id="IPR050922">
    <property type="entry name" value="LytR/CpsA/Psr_CW_biosynth"/>
</dbReference>
<evidence type="ECO:0000256" key="4">
    <source>
        <dbReference type="ARBA" id="ARBA00022692"/>
    </source>
</evidence>
<organism evidence="12 13">
    <name type="scientific">Oceanobacillus indicireducens</name>
    <dbReference type="NCBI Taxonomy" id="1004261"/>
    <lineage>
        <taxon>Bacteria</taxon>
        <taxon>Bacillati</taxon>
        <taxon>Bacillota</taxon>
        <taxon>Bacilli</taxon>
        <taxon>Bacillales</taxon>
        <taxon>Bacillaceae</taxon>
        <taxon>Oceanobacillus</taxon>
    </lineage>
</organism>
<evidence type="ECO:0000256" key="3">
    <source>
        <dbReference type="ARBA" id="ARBA00022679"/>
    </source>
</evidence>